<sequence>MVNVDTLKIELNELTVYQLRSLQHAISQKLQEKTSIKMKVSNNLLTDEELEMLAEVMSS</sequence>
<protein>
    <submittedName>
        <fullName evidence="1">Uncharacterized protein</fullName>
    </submittedName>
</protein>
<dbReference type="HOGENOM" id="CLU_2959627_0_0_6"/>
<reference evidence="2" key="1">
    <citation type="submission" date="2014-09" db="EMBL/GenBank/DDBJ databases">
        <authorList>
            <person name="Hjerde E."/>
        </authorList>
    </citation>
    <scope>NUCLEOTIDE SEQUENCE [LARGE SCALE GENOMIC DNA]</scope>
    <source>
        <strain evidence="2">06/09/139</strain>
    </source>
</reference>
<keyword evidence="2" id="KW-1185">Reference proteome</keyword>
<dbReference type="OrthoDB" id="5918760at2"/>
<dbReference type="EMBL" id="LN554847">
    <property type="protein sequence ID" value="CED57506.1"/>
    <property type="molecule type" value="Genomic_DNA"/>
</dbReference>
<evidence type="ECO:0000313" key="1">
    <source>
        <dbReference type="EMBL" id="CED57506.1"/>
    </source>
</evidence>
<dbReference type="PATRIC" id="fig|80852.17.peg.3674"/>
<proteinExistence type="predicted"/>
<dbReference type="KEGG" id="awd:AWOD_II_0883"/>
<dbReference type="Proteomes" id="UP000032427">
    <property type="component" value="Chromosome 2"/>
</dbReference>
<organism evidence="1 2">
    <name type="scientific">Aliivibrio wodanis</name>
    <dbReference type="NCBI Taxonomy" id="80852"/>
    <lineage>
        <taxon>Bacteria</taxon>
        <taxon>Pseudomonadati</taxon>
        <taxon>Pseudomonadota</taxon>
        <taxon>Gammaproteobacteria</taxon>
        <taxon>Vibrionales</taxon>
        <taxon>Vibrionaceae</taxon>
        <taxon>Aliivibrio</taxon>
    </lineage>
</organism>
<accession>A0A090I7G6</accession>
<gene>
    <name evidence="1" type="ORF">AWOD_II_0883</name>
</gene>
<dbReference type="GeneID" id="28543137"/>
<dbReference type="AlphaFoldDB" id="A0A090I7G6"/>
<name>A0A090I7G6_9GAMM</name>
<evidence type="ECO:0000313" key="2">
    <source>
        <dbReference type="Proteomes" id="UP000032427"/>
    </source>
</evidence>